<keyword evidence="3" id="KW-0812">Transmembrane</keyword>
<dbReference type="SUPFAM" id="SSF111369">
    <property type="entry name" value="HlyD-like secretion proteins"/>
    <property type="match status" value="2"/>
</dbReference>
<dbReference type="PANTHER" id="PTHR32347">
    <property type="entry name" value="EFFLUX SYSTEM COMPONENT YKNX-RELATED"/>
    <property type="match status" value="1"/>
</dbReference>
<evidence type="ECO:0000313" key="5">
    <source>
        <dbReference type="EMBL" id="GLK53493.1"/>
    </source>
</evidence>
<keyword evidence="6" id="KW-1185">Reference proteome</keyword>
<protein>
    <submittedName>
        <fullName evidence="5">UPF0194 membrane protein RB0873</fullName>
    </submittedName>
</protein>
<proteinExistence type="predicted"/>
<dbReference type="GO" id="GO:0042597">
    <property type="term" value="C:periplasmic space"/>
    <property type="evidence" value="ECO:0007669"/>
    <property type="project" value="UniProtKB-SubCell"/>
</dbReference>
<keyword evidence="3" id="KW-0472">Membrane</keyword>
<dbReference type="EMBL" id="BSFE01000011">
    <property type="protein sequence ID" value="GLK53493.1"/>
    <property type="molecule type" value="Genomic_DNA"/>
</dbReference>
<feature type="transmembrane region" description="Helical" evidence="3">
    <location>
        <begin position="7"/>
        <end position="24"/>
    </location>
</feature>
<feature type="domain" description="YbhG-like alpha-helical hairpin" evidence="4">
    <location>
        <begin position="78"/>
        <end position="189"/>
    </location>
</feature>
<dbReference type="Gene3D" id="1.10.287.470">
    <property type="entry name" value="Helix hairpin bin"/>
    <property type="match status" value="2"/>
</dbReference>
<name>A0A9W6INB7_9PROT</name>
<evidence type="ECO:0000256" key="2">
    <source>
        <dbReference type="ARBA" id="ARBA00023054"/>
    </source>
</evidence>
<dbReference type="InterPro" id="IPR050465">
    <property type="entry name" value="UPF0194_transport"/>
</dbReference>
<dbReference type="AlphaFoldDB" id="A0A9W6INB7"/>
<sequence length="331" mass="36447">MLHNLRWGLGLALALSVVILLWWLNRPEPDHPAYLELYGNVDVRQVDLSFRVAGRLEAVSADEGDRVDPGDTIASLEREDFVDAVSLAEAELSAQQALLDALEAGNRPEEIGQAEAQVEQSRAALVFAEATLERQETLAERNIASHQLHDEAQMQVDLAVARLRAAEETLALLRQGPREEDKRAARAHRDALLVSLQLARRRLEDASLTAPNQGIVLTRIREPGAVISAGEPIYTISLSEPIWVRTYLDEPDLGHIHPGMNVTVSTDSGGRYTGQIGFISPVAEFTPRSVQTRELRTSLVYRVRVVVSEADNGLRQGMPVTVHVDLAANDE</sequence>
<evidence type="ECO:0000256" key="3">
    <source>
        <dbReference type="SAM" id="Phobius"/>
    </source>
</evidence>
<dbReference type="Gene3D" id="2.40.50.100">
    <property type="match status" value="1"/>
</dbReference>
<comment type="subcellular location">
    <subcellularLocation>
        <location evidence="1">Cell envelope</location>
    </subcellularLocation>
</comment>
<organism evidence="5 6">
    <name type="scientific">Maricaulis virginensis</name>
    <dbReference type="NCBI Taxonomy" id="144022"/>
    <lineage>
        <taxon>Bacteria</taxon>
        <taxon>Pseudomonadati</taxon>
        <taxon>Pseudomonadota</taxon>
        <taxon>Alphaproteobacteria</taxon>
        <taxon>Maricaulales</taxon>
        <taxon>Maricaulaceae</taxon>
        <taxon>Maricaulis</taxon>
    </lineage>
</organism>
<comment type="caution">
    <text evidence="5">The sequence shown here is derived from an EMBL/GenBank/DDBJ whole genome shotgun (WGS) entry which is preliminary data.</text>
</comment>
<dbReference type="Pfam" id="PF25881">
    <property type="entry name" value="HH_YBHG"/>
    <property type="match status" value="1"/>
</dbReference>
<reference evidence="5" key="2">
    <citation type="submission" date="2023-01" db="EMBL/GenBank/DDBJ databases">
        <authorList>
            <person name="Sun Q."/>
            <person name="Evtushenko L."/>
        </authorList>
    </citation>
    <scope>NUCLEOTIDE SEQUENCE</scope>
    <source>
        <strain evidence="5">VKM B-1513</strain>
    </source>
</reference>
<keyword evidence="3" id="KW-1133">Transmembrane helix</keyword>
<dbReference type="InterPro" id="IPR059052">
    <property type="entry name" value="HH_YbhG-like"/>
</dbReference>
<evidence type="ECO:0000256" key="1">
    <source>
        <dbReference type="ARBA" id="ARBA00004196"/>
    </source>
</evidence>
<accession>A0A9W6INB7</accession>
<dbReference type="Proteomes" id="UP001143486">
    <property type="component" value="Unassembled WGS sequence"/>
</dbReference>
<dbReference type="Gene3D" id="2.40.30.170">
    <property type="match status" value="1"/>
</dbReference>
<keyword evidence="2" id="KW-0175">Coiled coil</keyword>
<reference evidence="5" key="1">
    <citation type="journal article" date="2014" name="Int. J. Syst. Evol. Microbiol.">
        <title>Complete genome sequence of Corynebacterium casei LMG S-19264T (=DSM 44701T), isolated from a smear-ripened cheese.</title>
        <authorList>
            <consortium name="US DOE Joint Genome Institute (JGI-PGF)"/>
            <person name="Walter F."/>
            <person name="Albersmeier A."/>
            <person name="Kalinowski J."/>
            <person name="Ruckert C."/>
        </authorList>
    </citation>
    <scope>NUCLEOTIDE SEQUENCE</scope>
    <source>
        <strain evidence="5">VKM B-1513</strain>
    </source>
</reference>
<evidence type="ECO:0000259" key="4">
    <source>
        <dbReference type="Pfam" id="PF25881"/>
    </source>
</evidence>
<evidence type="ECO:0000313" key="6">
    <source>
        <dbReference type="Proteomes" id="UP001143486"/>
    </source>
</evidence>
<dbReference type="RefSeq" id="WP_271187842.1">
    <property type="nucleotide sequence ID" value="NZ_BSFE01000011.1"/>
</dbReference>
<dbReference type="PANTHER" id="PTHR32347:SF29">
    <property type="entry name" value="UPF0194 MEMBRANE PROTEIN YBHG"/>
    <property type="match status" value="1"/>
</dbReference>
<gene>
    <name evidence="5" type="ORF">GCM10017621_30010</name>
</gene>